<dbReference type="Proteomes" id="UP000665561">
    <property type="component" value="Unassembled WGS sequence"/>
</dbReference>
<dbReference type="NCBIfam" id="TIGR03292">
    <property type="entry name" value="PhnH_redo"/>
    <property type="match status" value="1"/>
</dbReference>
<dbReference type="EMBL" id="JAAAMV010000003">
    <property type="protein sequence ID" value="NBD23671.1"/>
    <property type="molecule type" value="Genomic_DNA"/>
</dbReference>
<protein>
    <submittedName>
        <fullName evidence="1">Phosphonate C-P lyase system protein PhnH</fullName>
    </submittedName>
</protein>
<organism evidence="1 2">
    <name type="scientific">Paenibacillus glycinis</name>
    <dbReference type="NCBI Taxonomy" id="2697035"/>
    <lineage>
        <taxon>Bacteria</taxon>
        <taxon>Bacillati</taxon>
        <taxon>Bacillota</taxon>
        <taxon>Bacilli</taxon>
        <taxon>Bacillales</taxon>
        <taxon>Paenibacillaceae</taxon>
        <taxon>Paenibacillus</taxon>
    </lineage>
</organism>
<dbReference type="PIRSF" id="PIRSF020680">
    <property type="entry name" value="PhnH"/>
    <property type="match status" value="1"/>
</dbReference>
<dbReference type="GO" id="GO:0016829">
    <property type="term" value="F:lyase activity"/>
    <property type="evidence" value="ECO:0007669"/>
    <property type="project" value="UniProtKB-KW"/>
</dbReference>
<dbReference type="Gene3D" id="3.40.50.11310">
    <property type="entry name" value="Bacterial phosphonate metabolism protein PhnH"/>
    <property type="match status" value="1"/>
</dbReference>
<keyword evidence="2" id="KW-1185">Reference proteome</keyword>
<accession>A0ABW9XM22</accession>
<evidence type="ECO:0000313" key="1">
    <source>
        <dbReference type="EMBL" id="NBD23671.1"/>
    </source>
</evidence>
<proteinExistence type="predicted"/>
<keyword evidence="1" id="KW-0456">Lyase</keyword>
<comment type="caution">
    <text evidence="1">The sequence shown here is derived from an EMBL/GenBank/DDBJ whole genome shotgun (WGS) entry which is preliminary data.</text>
</comment>
<name>A0ABW9XM22_9BACL</name>
<reference evidence="1 2" key="1">
    <citation type="submission" date="2020-01" db="EMBL/GenBank/DDBJ databases">
        <title>Paenibacillus soybeanensis sp. nov. isolated from the nodules of soybean (Glycine max(L.) Merr).</title>
        <authorList>
            <person name="Wang H."/>
        </authorList>
    </citation>
    <scope>NUCLEOTIDE SEQUENCE [LARGE SCALE GENOMIC DNA]</scope>
    <source>
        <strain evidence="1 2">T1</strain>
    </source>
</reference>
<dbReference type="Pfam" id="PF05845">
    <property type="entry name" value="PhnH"/>
    <property type="match status" value="1"/>
</dbReference>
<sequence length="208" mass="22386">MTAQNETLFDPVHDTQLFYRELLGAFAEPGKVKTAGRLTAGAESLEPDERMVAVIALTLLDSEVRFAAELAGQERLTPYIRMHTFARPVPPAEAEYVFADGRETPPAWAEALNTGTLLEPEHGATLFLRVDDLSEGAAEEPAGAGEARIALSGPGIPGERAMTVAGLAKEWLACRRQWNVEYPLGVDVVLFTASGKLAALPRTTRAEG</sequence>
<dbReference type="InterPro" id="IPR038058">
    <property type="entry name" value="PhnH-like_sp"/>
</dbReference>
<gene>
    <name evidence="1" type="primary">phnH</name>
    <name evidence="1" type="ORF">GT019_07285</name>
</gene>
<dbReference type="SUPFAM" id="SSF159709">
    <property type="entry name" value="PhnH-like"/>
    <property type="match status" value="1"/>
</dbReference>
<dbReference type="RefSeq" id="WP_161742384.1">
    <property type="nucleotide sequence ID" value="NZ_JAAAMV010000003.1"/>
</dbReference>
<dbReference type="InterPro" id="IPR008772">
    <property type="entry name" value="Phosphonate_metab_PhnH"/>
</dbReference>
<evidence type="ECO:0000313" key="2">
    <source>
        <dbReference type="Proteomes" id="UP000665561"/>
    </source>
</evidence>